<reference evidence="4" key="1">
    <citation type="submission" date="2018-02" db="EMBL/GenBank/DDBJ databases">
        <authorList>
            <person name="Cohen D.B."/>
            <person name="Kent A.D."/>
        </authorList>
    </citation>
    <scope>NUCLEOTIDE SEQUENCE</scope>
</reference>
<dbReference type="CDD" id="cd09279">
    <property type="entry name" value="RNase_HI_like"/>
    <property type="match status" value="1"/>
</dbReference>
<dbReference type="Gene3D" id="3.30.420.10">
    <property type="entry name" value="Ribonuclease H-like superfamily/Ribonuclease H"/>
    <property type="match status" value="3"/>
</dbReference>
<dbReference type="InterPro" id="IPR000477">
    <property type="entry name" value="RT_dom"/>
</dbReference>
<dbReference type="Pfam" id="PF00078">
    <property type="entry name" value="RVT_1"/>
    <property type="match status" value="1"/>
</dbReference>
<dbReference type="PANTHER" id="PTHR48475:SF2">
    <property type="entry name" value="RIBONUCLEASE H"/>
    <property type="match status" value="1"/>
</dbReference>
<accession>A0A2N9HQE8</accession>
<sequence>MSEVPRSVGRESRSPAQGSSSKTLYEPSWPTKTPYEASKRASAWAPPQHTDPNEGSVKRKDQGATSKGLHNPDRKNVQRGLKYSSTTSRTEDSQIIIANLRREVSDLKREARGRTPVKERPRNRVNASKRGNLEYSNYAELSDTSSSQSESRSLTPQTVHRKPLSLGESSRSRPPLYGGKSPQAKKHSSRKTARLEEQNAVWRALDLVSSSHFLREIKKAQLPERYMAPRFETYNGRTDPVAHIGHYQQTMAVSRLNDPLMCRLFPSSLGEVAMRWFWETYNDIDGRSEEVVIKAFKLGLPIDSGLCQSLVKRSPSSLAKLMNKIDQFIRLEEDGKGITSVQTVAQPKVITAKPSARSTIAAKSLSAPSNFVAPTFRAFQTVFKEPIYKIMEKIKREPFFVWPPKLLGNPALRDGKLYCTYHRDTGHMTENCHMLKVHLEKLVSARHLNQYIDADLSDKKEPSQVVRPSHSLGVPSAGVIHVIHNPLCSTVSSGSYGSRIQKATHLRKSFSIIDSAHPAPIYTVNRGSMEQVISFSDSDLKDVQLPHNDPLVITLRIGKFDVQRVLVDQGSFAEVMYQDLYMKLSLGEVELSSFTSPIYGFSGEPTVPLGKTILPVLAGPINLQTEFIVVKASSPYNAIMGHDWLHRMRAIPSTLHQKLRFLTEYGIMELNGDQVTAKQCVLAAVFFDPSNPEQFFLVGSKLSAVDREQLLQVLINNREVFAWSIYDAPGVSLELACHSLNIGSEHRPIVQKRRKLAPERAAIVLEEVERLLASGAIQEVQYPMWLSNTVVVKKKNGKWRVCIDFTDLNKVCPKDPFPLPRIDQLVDSASGHARLSFLDAFQGYHQIPMNAADQDKTAFITQRGTYCYKVMPFGLKNAGATYQRMVTKMFGHMMGKTVEVYIDDMLVKSLREENHVSDLLQVFDILRESRLRLNASKYLAEPRNIKQLQRLTGMVATLGRFISRSADKCKPFFRLLGRMSKFVWDEDCSVAFQGIKTYLSTPPCLSIPIPGEPLFLYLAVSNHAVSAVLVRELGQEQKPIFFVSKAMDETKLRITKWGVYLGSLGVEYKPRTAIKGQVLAEFLAEFQYDPSSSSSLTPAETQLGLVTGRWKLYVDGASNSKGSGAGIVLISPEGLILKQAVRLTFSVSNNEAEYEALMIGEYQARDERMAAYLTIARSLLAKFDSVQVVQIGREHNSHADILAKLATVLETDKQRAVWIETLDQPSFQNQEASVCSINYQPSWMDPILSYLKDDKLPEDKKEAKMIKRKAPRYWVSNEGMLYRRSFTGPYLLCVHPEKAEVSNKVILSGIKKKLEAAKGKWVEELPSVLWTHRTTVRKSTGETPFVLAFGVEAVIPLEIRMLTIRTTEFVVETNEENLRKDLDLLEERRDLAMVRLALYQQRIKREHDKNIKPRVFRVGELVLRKVMANTRKSNDGKLEPNWEGPYKVLSLAGHGAYRLEDMDGKPIPRPWNTCNLRKYFF</sequence>
<feature type="region of interest" description="Disordered" evidence="2">
    <location>
        <begin position="1"/>
        <end position="194"/>
    </location>
</feature>
<dbReference type="InterPro" id="IPR043128">
    <property type="entry name" value="Rev_trsase/Diguanyl_cyclase"/>
</dbReference>
<evidence type="ECO:0000256" key="2">
    <source>
        <dbReference type="SAM" id="MobiDB-lite"/>
    </source>
</evidence>
<dbReference type="Gene3D" id="2.40.70.10">
    <property type="entry name" value="Acid Proteases"/>
    <property type="match status" value="1"/>
</dbReference>
<dbReference type="EMBL" id="OIVN01003890">
    <property type="protein sequence ID" value="SPD14195.1"/>
    <property type="molecule type" value="Genomic_DNA"/>
</dbReference>
<dbReference type="CDD" id="cd01647">
    <property type="entry name" value="RT_LTR"/>
    <property type="match status" value="1"/>
</dbReference>
<feature type="coiled-coil region" evidence="1">
    <location>
        <begin position="1375"/>
        <end position="1402"/>
    </location>
</feature>
<dbReference type="InterPro" id="IPR012337">
    <property type="entry name" value="RNaseH-like_sf"/>
</dbReference>
<keyword evidence="1" id="KW-0175">Coiled coil</keyword>
<feature type="compositionally biased region" description="Basic and acidic residues" evidence="2">
    <location>
        <begin position="100"/>
        <end position="122"/>
    </location>
</feature>
<evidence type="ECO:0000259" key="3">
    <source>
        <dbReference type="PROSITE" id="PS50878"/>
    </source>
</evidence>
<dbReference type="Gene3D" id="3.10.10.10">
    <property type="entry name" value="HIV Type 1 Reverse Transcriptase, subunit A, domain 1"/>
    <property type="match status" value="1"/>
</dbReference>
<dbReference type="InterPro" id="IPR041577">
    <property type="entry name" value="RT_RNaseH_2"/>
</dbReference>
<proteinExistence type="predicted"/>
<dbReference type="InterPro" id="IPR036397">
    <property type="entry name" value="RNaseH_sf"/>
</dbReference>
<organism evidence="4">
    <name type="scientific">Fagus sylvatica</name>
    <name type="common">Beechnut</name>
    <dbReference type="NCBI Taxonomy" id="28930"/>
    <lineage>
        <taxon>Eukaryota</taxon>
        <taxon>Viridiplantae</taxon>
        <taxon>Streptophyta</taxon>
        <taxon>Embryophyta</taxon>
        <taxon>Tracheophyta</taxon>
        <taxon>Spermatophyta</taxon>
        <taxon>Magnoliopsida</taxon>
        <taxon>eudicotyledons</taxon>
        <taxon>Gunneridae</taxon>
        <taxon>Pentapetalae</taxon>
        <taxon>rosids</taxon>
        <taxon>fabids</taxon>
        <taxon>Fagales</taxon>
        <taxon>Fagaceae</taxon>
        <taxon>Fagus</taxon>
    </lineage>
</organism>
<dbReference type="Gene3D" id="3.30.70.270">
    <property type="match status" value="1"/>
</dbReference>
<dbReference type="GO" id="GO:0003676">
    <property type="term" value="F:nucleic acid binding"/>
    <property type="evidence" value="ECO:0007669"/>
    <property type="project" value="InterPro"/>
</dbReference>
<feature type="compositionally biased region" description="Low complexity" evidence="2">
    <location>
        <begin position="142"/>
        <end position="153"/>
    </location>
</feature>
<evidence type="ECO:0000256" key="1">
    <source>
        <dbReference type="SAM" id="Coils"/>
    </source>
</evidence>
<gene>
    <name evidence="4" type="ORF">FSB_LOCUS42077</name>
</gene>
<feature type="domain" description="Reverse transcriptase" evidence="3">
    <location>
        <begin position="773"/>
        <end position="956"/>
    </location>
</feature>
<dbReference type="SUPFAM" id="SSF56672">
    <property type="entry name" value="DNA/RNA polymerases"/>
    <property type="match status" value="1"/>
</dbReference>
<dbReference type="PANTHER" id="PTHR48475">
    <property type="entry name" value="RIBONUCLEASE H"/>
    <property type="match status" value="1"/>
</dbReference>
<dbReference type="CDD" id="cd00303">
    <property type="entry name" value="retropepsin_like"/>
    <property type="match status" value="1"/>
</dbReference>
<dbReference type="Pfam" id="PF17919">
    <property type="entry name" value="RT_RNaseH_2"/>
    <property type="match status" value="1"/>
</dbReference>
<name>A0A2N9HQE8_FAGSY</name>
<dbReference type="InterPro" id="IPR021109">
    <property type="entry name" value="Peptidase_aspartic_dom_sf"/>
</dbReference>
<dbReference type="SUPFAM" id="SSF53098">
    <property type="entry name" value="Ribonuclease H-like"/>
    <property type="match status" value="1"/>
</dbReference>
<feature type="compositionally biased region" description="Polar residues" evidence="2">
    <location>
        <begin position="14"/>
        <end position="23"/>
    </location>
</feature>
<dbReference type="PROSITE" id="PS50878">
    <property type="entry name" value="RT_POL"/>
    <property type="match status" value="1"/>
</dbReference>
<protein>
    <recommendedName>
        <fullName evidence="3">Reverse transcriptase domain-containing protein</fullName>
    </recommendedName>
</protein>
<feature type="compositionally biased region" description="Basic residues" evidence="2">
    <location>
        <begin position="183"/>
        <end position="192"/>
    </location>
</feature>
<evidence type="ECO:0000313" key="4">
    <source>
        <dbReference type="EMBL" id="SPD14195.1"/>
    </source>
</evidence>
<dbReference type="InterPro" id="IPR043502">
    <property type="entry name" value="DNA/RNA_pol_sf"/>
</dbReference>